<accession>A0A0R3U070</accession>
<proteinExistence type="predicted"/>
<dbReference type="AlphaFoldDB" id="A0A0R3U070"/>
<reference evidence="3" key="1">
    <citation type="submission" date="2017-02" db="UniProtKB">
        <authorList>
            <consortium name="WormBaseParasite"/>
        </authorList>
    </citation>
    <scope>IDENTIFICATION</scope>
</reference>
<evidence type="ECO:0000313" key="1">
    <source>
        <dbReference type="EMBL" id="VDO16097.1"/>
    </source>
</evidence>
<dbReference type="EMBL" id="UZAE01015521">
    <property type="protein sequence ID" value="VDO16097.1"/>
    <property type="molecule type" value="Genomic_DNA"/>
</dbReference>
<sequence>MIITLRPLPFFTTSQIMTSAQQRLHLSSATRFFFISLSSSDGSFPRTISTSTAPRLSFYWL</sequence>
<dbReference type="Proteomes" id="UP000278807">
    <property type="component" value="Unassembled WGS sequence"/>
</dbReference>
<reference evidence="1 2" key="2">
    <citation type="submission" date="2018-11" db="EMBL/GenBank/DDBJ databases">
        <authorList>
            <consortium name="Pathogen Informatics"/>
        </authorList>
    </citation>
    <scope>NUCLEOTIDE SEQUENCE [LARGE SCALE GENOMIC DNA]</scope>
</reference>
<evidence type="ECO:0000313" key="3">
    <source>
        <dbReference type="WBParaSite" id="HNAJ_0001351901-mRNA-1"/>
    </source>
</evidence>
<name>A0A0R3U070_RODNA</name>
<protein>
    <submittedName>
        <fullName evidence="1 3">Uncharacterized protein</fullName>
    </submittedName>
</protein>
<dbReference type="WBParaSite" id="HNAJ_0001351901-mRNA-1">
    <property type="protein sequence ID" value="HNAJ_0001351901-mRNA-1"/>
    <property type="gene ID" value="HNAJ_0001351901"/>
</dbReference>
<keyword evidence="2" id="KW-1185">Reference proteome</keyword>
<organism evidence="3">
    <name type="scientific">Rodentolepis nana</name>
    <name type="common">Dwarf tapeworm</name>
    <name type="synonym">Hymenolepis nana</name>
    <dbReference type="NCBI Taxonomy" id="102285"/>
    <lineage>
        <taxon>Eukaryota</taxon>
        <taxon>Metazoa</taxon>
        <taxon>Spiralia</taxon>
        <taxon>Lophotrochozoa</taxon>
        <taxon>Platyhelminthes</taxon>
        <taxon>Cestoda</taxon>
        <taxon>Eucestoda</taxon>
        <taxon>Cyclophyllidea</taxon>
        <taxon>Hymenolepididae</taxon>
        <taxon>Rodentolepis</taxon>
    </lineage>
</organism>
<gene>
    <name evidence="1" type="ORF">HNAJ_LOCUS13493</name>
</gene>
<evidence type="ECO:0000313" key="2">
    <source>
        <dbReference type="Proteomes" id="UP000278807"/>
    </source>
</evidence>